<dbReference type="GeneID" id="115889586"/>
<gene>
    <name evidence="4" type="primary">LOC115889586</name>
</gene>
<reference evidence="4" key="1">
    <citation type="submission" date="2025-08" db="UniProtKB">
        <authorList>
            <consortium name="RefSeq"/>
        </authorList>
    </citation>
    <scope>IDENTIFICATION</scope>
    <source>
        <tissue evidence="4">Gonads</tissue>
    </source>
</reference>
<dbReference type="PROSITE" id="PS50158">
    <property type="entry name" value="ZF_CCHC"/>
    <property type="match status" value="1"/>
</dbReference>
<dbReference type="AlphaFoldDB" id="A0A6J2YQE9"/>
<keyword evidence="3" id="KW-1185">Reference proteome</keyword>
<keyword evidence="1" id="KW-0863">Zinc-finger</keyword>
<dbReference type="KEGG" id="soy:115889586"/>
<dbReference type="SUPFAM" id="SSF57756">
    <property type="entry name" value="Retrovirus zinc finger-like domains"/>
    <property type="match status" value="1"/>
</dbReference>
<dbReference type="RefSeq" id="XP_030765499.1">
    <property type="nucleotide sequence ID" value="XM_030909639.1"/>
</dbReference>
<dbReference type="Pfam" id="PF00098">
    <property type="entry name" value="zf-CCHC"/>
    <property type="match status" value="1"/>
</dbReference>
<accession>A0A6J2YQE9</accession>
<dbReference type="GO" id="GO:0008270">
    <property type="term" value="F:zinc ion binding"/>
    <property type="evidence" value="ECO:0007669"/>
    <property type="project" value="UniProtKB-KW"/>
</dbReference>
<feature type="domain" description="CCHC-type" evidence="2">
    <location>
        <begin position="98"/>
        <end position="113"/>
    </location>
</feature>
<keyword evidence="1" id="KW-0479">Metal-binding</keyword>
<name>A0A6J2YQE9_SITOR</name>
<dbReference type="OrthoDB" id="6777962at2759"/>
<dbReference type="InParanoid" id="A0A6J2YQE9"/>
<sequence>MEETTSREEIIQAITEKVGTLQNTFQLSNLRPNANNTQAATIITDKATADSLLQVPTLRIGIVRCSLERKADIKKCKRCWAHDHTEEHCNGPDRRKLCYKCSEEGHTVKECPNNEKCPMCEDNRHRAGTGKCRKFRRALSYYRNKNRTNPTNLQ</sequence>
<dbReference type="Proteomes" id="UP000504635">
    <property type="component" value="Unplaced"/>
</dbReference>
<evidence type="ECO:0000256" key="1">
    <source>
        <dbReference type="PROSITE-ProRule" id="PRU00047"/>
    </source>
</evidence>
<evidence type="ECO:0000259" key="2">
    <source>
        <dbReference type="PROSITE" id="PS50158"/>
    </source>
</evidence>
<dbReference type="InterPro" id="IPR001878">
    <property type="entry name" value="Znf_CCHC"/>
</dbReference>
<protein>
    <submittedName>
        <fullName evidence="4">Uncharacterized protein LOC115889586</fullName>
    </submittedName>
</protein>
<keyword evidence="1" id="KW-0862">Zinc</keyword>
<organism evidence="3 4">
    <name type="scientific">Sitophilus oryzae</name>
    <name type="common">Rice weevil</name>
    <name type="synonym">Curculio oryzae</name>
    <dbReference type="NCBI Taxonomy" id="7048"/>
    <lineage>
        <taxon>Eukaryota</taxon>
        <taxon>Metazoa</taxon>
        <taxon>Ecdysozoa</taxon>
        <taxon>Arthropoda</taxon>
        <taxon>Hexapoda</taxon>
        <taxon>Insecta</taxon>
        <taxon>Pterygota</taxon>
        <taxon>Neoptera</taxon>
        <taxon>Endopterygota</taxon>
        <taxon>Coleoptera</taxon>
        <taxon>Polyphaga</taxon>
        <taxon>Cucujiformia</taxon>
        <taxon>Curculionidae</taxon>
        <taxon>Dryophthorinae</taxon>
        <taxon>Sitophilus</taxon>
    </lineage>
</organism>
<dbReference type="Gene3D" id="4.10.60.10">
    <property type="entry name" value="Zinc finger, CCHC-type"/>
    <property type="match status" value="1"/>
</dbReference>
<evidence type="ECO:0000313" key="3">
    <source>
        <dbReference type="Proteomes" id="UP000504635"/>
    </source>
</evidence>
<evidence type="ECO:0000313" key="4">
    <source>
        <dbReference type="RefSeq" id="XP_030765499.1"/>
    </source>
</evidence>
<proteinExistence type="predicted"/>
<dbReference type="GO" id="GO:0003676">
    <property type="term" value="F:nucleic acid binding"/>
    <property type="evidence" value="ECO:0007669"/>
    <property type="project" value="InterPro"/>
</dbReference>
<dbReference type="InterPro" id="IPR036875">
    <property type="entry name" value="Znf_CCHC_sf"/>
</dbReference>
<dbReference type="SMART" id="SM00343">
    <property type="entry name" value="ZnF_C2HC"/>
    <property type="match status" value="1"/>
</dbReference>